<reference evidence="3 4" key="1">
    <citation type="submission" date="2016-06" db="EMBL/GenBank/DDBJ databases">
        <authorList>
            <person name="Kjaerup R.B."/>
            <person name="Dalgaard T.S."/>
            <person name="Juul-Madsen H.R."/>
        </authorList>
    </citation>
    <scope>NUCLEOTIDE SEQUENCE [LARGE SCALE GENOMIC DNA]</scope>
    <source>
        <strain evidence="3 4">1165133.8</strain>
    </source>
</reference>
<dbReference type="Gene3D" id="3.30.300.30">
    <property type="match status" value="1"/>
</dbReference>
<dbReference type="PROSITE" id="PS00455">
    <property type="entry name" value="AMP_BINDING"/>
    <property type="match status" value="1"/>
</dbReference>
<evidence type="ECO:0000259" key="2">
    <source>
        <dbReference type="Pfam" id="PF13193"/>
    </source>
</evidence>
<dbReference type="Pfam" id="PF13193">
    <property type="entry name" value="AMP-binding_C"/>
    <property type="match status" value="1"/>
</dbReference>
<gene>
    <name evidence="3" type="ORF">A5634_24250</name>
</gene>
<evidence type="ECO:0000313" key="4">
    <source>
        <dbReference type="Proteomes" id="UP000093928"/>
    </source>
</evidence>
<dbReference type="OrthoDB" id="3673338at2"/>
<dbReference type="EMBL" id="LZLS01000104">
    <property type="protein sequence ID" value="OBK26919.1"/>
    <property type="molecule type" value="Genomic_DNA"/>
</dbReference>
<dbReference type="RefSeq" id="WP_065144327.1">
    <property type="nucleotide sequence ID" value="NZ_LZLS01000104.1"/>
</dbReference>
<dbReference type="InterPro" id="IPR000873">
    <property type="entry name" value="AMP-dep_synth/lig_dom"/>
</dbReference>
<feature type="domain" description="AMP-binding enzyme C-terminal" evidence="2">
    <location>
        <begin position="440"/>
        <end position="504"/>
    </location>
</feature>
<dbReference type="InterPro" id="IPR045851">
    <property type="entry name" value="AMP-bd_C_sf"/>
</dbReference>
<comment type="caution">
    <text evidence="3">The sequence shown here is derived from an EMBL/GenBank/DDBJ whole genome shotgun (WGS) entry which is preliminary data.</text>
</comment>
<accession>A0A1A3P0X6</accession>
<name>A0A1A3P0X6_MYCAS</name>
<dbReference type="PANTHER" id="PTHR43767:SF1">
    <property type="entry name" value="NONRIBOSOMAL PEPTIDE SYNTHASE PES1 (EUROFUNG)-RELATED"/>
    <property type="match status" value="1"/>
</dbReference>
<feature type="domain" description="AMP-dependent synthetase/ligase" evidence="1">
    <location>
        <begin position="12"/>
        <end position="379"/>
    </location>
</feature>
<dbReference type="InterPro" id="IPR042099">
    <property type="entry name" value="ANL_N_sf"/>
</dbReference>
<evidence type="ECO:0000313" key="3">
    <source>
        <dbReference type="EMBL" id="OBK26919.1"/>
    </source>
</evidence>
<sequence>MPGEFATIARLLRHQADSRADHPLLVCDGERLSYSDTDRRSAELARELITLGVGKGTHVGVLHPNGSDFVVAMLAAVRIGAVVVPFSTFATTRELHQQLVHSDVSVLLSASSFRSHDYARQLTELLGDIDLSGQLFCPTVPQLRHVRIDPRPGPGAAFELLRAMEDDVDGSDVMTIVYTSGSTSAPKGVVHTHSALLEHQRNLNAIRGLSAQDRLFCNSPFFWIGGLAFGLLATLVAGSTLVCSNATDAGAVLDLIEAEKPTITNGFVAGIAHLAEHPSYPRRDLSSLRRGNLYPIMAPDTRPADPELRHNMLGMTEAGSVLLISGDESDQPEHRRGSYGKPAPGFETMIVDPATGAPVQGGTVGELCIRGPYVMQGYYKRSPETCFDADGWFHTEDLVRADDDGFFYFVGRRSGMIKTAGANVSAAEVEKAIGALGFTAHVFGLPDADRGQLVAAVIVSAEGSVEFDEATLRERLKADLSAYKVPRRFVAVPRSDIPLLSSGKVDTARLKKLFS</sequence>
<organism evidence="3 4">
    <name type="scientific">Mycobacterium asiaticum</name>
    <dbReference type="NCBI Taxonomy" id="1790"/>
    <lineage>
        <taxon>Bacteria</taxon>
        <taxon>Bacillati</taxon>
        <taxon>Actinomycetota</taxon>
        <taxon>Actinomycetes</taxon>
        <taxon>Mycobacteriales</taxon>
        <taxon>Mycobacteriaceae</taxon>
        <taxon>Mycobacterium</taxon>
    </lineage>
</organism>
<evidence type="ECO:0000259" key="1">
    <source>
        <dbReference type="Pfam" id="PF00501"/>
    </source>
</evidence>
<dbReference type="PANTHER" id="PTHR43767">
    <property type="entry name" value="LONG-CHAIN-FATTY-ACID--COA LIGASE"/>
    <property type="match status" value="1"/>
</dbReference>
<dbReference type="Pfam" id="PF00501">
    <property type="entry name" value="AMP-binding"/>
    <property type="match status" value="1"/>
</dbReference>
<dbReference type="Proteomes" id="UP000093928">
    <property type="component" value="Unassembled WGS sequence"/>
</dbReference>
<dbReference type="InterPro" id="IPR020845">
    <property type="entry name" value="AMP-binding_CS"/>
</dbReference>
<dbReference type="AlphaFoldDB" id="A0A1A3P0X6"/>
<dbReference type="InterPro" id="IPR050237">
    <property type="entry name" value="ATP-dep_AMP-bd_enzyme"/>
</dbReference>
<dbReference type="InterPro" id="IPR025110">
    <property type="entry name" value="AMP-bd_C"/>
</dbReference>
<proteinExistence type="predicted"/>
<dbReference type="SUPFAM" id="SSF56801">
    <property type="entry name" value="Acetyl-CoA synthetase-like"/>
    <property type="match status" value="1"/>
</dbReference>
<dbReference type="GO" id="GO:0016878">
    <property type="term" value="F:acid-thiol ligase activity"/>
    <property type="evidence" value="ECO:0007669"/>
    <property type="project" value="UniProtKB-ARBA"/>
</dbReference>
<dbReference type="CDD" id="cd04433">
    <property type="entry name" value="AFD_class_I"/>
    <property type="match status" value="1"/>
</dbReference>
<dbReference type="Gene3D" id="3.40.50.12780">
    <property type="entry name" value="N-terminal domain of ligase-like"/>
    <property type="match status" value="1"/>
</dbReference>
<protein>
    <submittedName>
        <fullName evidence="3">AMP-binding protein</fullName>
    </submittedName>
</protein>